<dbReference type="GO" id="GO:0008270">
    <property type="term" value="F:zinc ion binding"/>
    <property type="evidence" value="ECO:0007669"/>
    <property type="project" value="UniProtKB-KW"/>
</dbReference>
<keyword evidence="2 4" id="KW-0863">Zinc-finger</keyword>
<dbReference type="SUPFAM" id="SSF144232">
    <property type="entry name" value="HIT/MYND zinc finger-like"/>
    <property type="match status" value="1"/>
</dbReference>
<dbReference type="EMBL" id="KV429054">
    <property type="protein sequence ID" value="KZT69925.1"/>
    <property type="molecule type" value="Genomic_DNA"/>
</dbReference>
<feature type="non-terminal residue" evidence="6">
    <location>
        <position position="1"/>
    </location>
</feature>
<feature type="domain" description="MYND-type" evidence="5">
    <location>
        <begin position="275"/>
        <end position="314"/>
    </location>
</feature>
<evidence type="ECO:0000256" key="1">
    <source>
        <dbReference type="ARBA" id="ARBA00022723"/>
    </source>
</evidence>
<dbReference type="PROSITE" id="PS50865">
    <property type="entry name" value="ZF_MYND_2"/>
    <property type="match status" value="1"/>
</dbReference>
<keyword evidence="3" id="KW-0862">Zinc</keyword>
<evidence type="ECO:0000259" key="5">
    <source>
        <dbReference type="PROSITE" id="PS50865"/>
    </source>
</evidence>
<sequence length="320" mass="35991">TIMDNLASVFSGLPYFNPMMMLNKSETSATRRLLQCTSMGLYMNDISSKFAPPATEAPDLQPDDFAARRTVIGQVAHWCNVSQIQSKVEWVACLDARALQIRDWGHMLFTEPTISRFLVVMIMPEPCDCGNYSHHDYDMTKYQADRMMSLVTYLHDAWDWGTNRTDPSSHVRCRIRATYTTPMRGFKVDLAFLSGVDGPVTPSKGAPPIFHVTPDSFTPTLLATELEKIDNVCAQGRERQAGPDAMEAARKRVLGTKEGRPDVGDAWMNKNARECANCQVVKDKALLVCSRCKLINYCSKECQKKHWPKHKVWCKTAAAS</sequence>
<gene>
    <name evidence="6" type="ORF">DAEQUDRAFT_668663</name>
</gene>
<reference evidence="6 7" key="1">
    <citation type="journal article" date="2016" name="Mol. Biol. Evol.">
        <title>Comparative Genomics of Early-Diverging Mushroom-Forming Fungi Provides Insights into the Origins of Lignocellulose Decay Capabilities.</title>
        <authorList>
            <person name="Nagy L.G."/>
            <person name="Riley R."/>
            <person name="Tritt A."/>
            <person name="Adam C."/>
            <person name="Daum C."/>
            <person name="Floudas D."/>
            <person name="Sun H."/>
            <person name="Yadav J.S."/>
            <person name="Pangilinan J."/>
            <person name="Larsson K.H."/>
            <person name="Matsuura K."/>
            <person name="Barry K."/>
            <person name="Labutti K."/>
            <person name="Kuo R."/>
            <person name="Ohm R.A."/>
            <person name="Bhattacharya S.S."/>
            <person name="Shirouzu T."/>
            <person name="Yoshinaga Y."/>
            <person name="Martin F.M."/>
            <person name="Grigoriev I.V."/>
            <person name="Hibbett D.S."/>
        </authorList>
    </citation>
    <scope>NUCLEOTIDE SEQUENCE [LARGE SCALE GENOMIC DNA]</scope>
    <source>
        <strain evidence="6 7">L-15889</strain>
    </source>
</reference>
<dbReference type="STRING" id="1314783.A0A165QTY8"/>
<evidence type="ECO:0000256" key="3">
    <source>
        <dbReference type="ARBA" id="ARBA00022833"/>
    </source>
</evidence>
<evidence type="ECO:0000313" key="7">
    <source>
        <dbReference type="Proteomes" id="UP000076727"/>
    </source>
</evidence>
<dbReference type="Pfam" id="PF01753">
    <property type="entry name" value="zf-MYND"/>
    <property type="match status" value="1"/>
</dbReference>
<dbReference type="Gene3D" id="6.10.140.2220">
    <property type="match status" value="1"/>
</dbReference>
<dbReference type="AlphaFoldDB" id="A0A165QTY8"/>
<organism evidence="6 7">
    <name type="scientific">Daedalea quercina L-15889</name>
    <dbReference type="NCBI Taxonomy" id="1314783"/>
    <lineage>
        <taxon>Eukaryota</taxon>
        <taxon>Fungi</taxon>
        <taxon>Dikarya</taxon>
        <taxon>Basidiomycota</taxon>
        <taxon>Agaricomycotina</taxon>
        <taxon>Agaricomycetes</taxon>
        <taxon>Polyporales</taxon>
        <taxon>Fomitopsis</taxon>
    </lineage>
</organism>
<accession>A0A165QTY8</accession>
<dbReference type="InterPro" id="IPR002893">
    <property type="entry name" value="Znf_MYND"/>
</dbReference>
<dbReference type="PROSITE" id="PS01360">
    <property type="entry name" value="ZF_MYND_1"/>
    <property type="match status" value="1"/>
</dbReference>
<protein>
    <recommendedName>
        <fullName evidence="5">MYND-type domain-containing protein</fullName>
    </recommendedName>
</protein>
<dbReference type="Proteomes" id="UP000076727">
    <property type="component" value="Unassembled WGS sequence"/>
</dbReference>
<name>A0A165QTY8_9APHY</name>
<evidence type="ECO:0000313" key="6">
    <source>
        <dbReference type="EMBL" id="KZT69925.1"/>
    </source>
</evidence>
<keyword evidence="7" id="KW-1185">Reference proteome</keyword>
<evidence type="ECO:0000256" key="2">
    <source>
        <dbReference type="ARBA" id="ARBA00022771"/>
    </source>
</evidence>
<keyword evidence="1" id="KW-0479">Metal-binding</keyword>
<proteinExistence type="predicted"/>
<evidence type="ECO:0000256" key="4">
    <source>
        <dbReference type="PROSITE-ProRule" id="PRU00134"/>
    </source>
</evidence>
<dbReference type="OrthoDB" id="341421at2759"/>